<dbReference type="Gene3D" id="3.30.420.40">
    <property type="match status" value="1"/>
</dbReference>
<dbReference type="GeneID" id="94493774"/>
<sequence>MELFVETSLSDLYLAIIKNNKIIDKICEKDLVKKTDEFYLKLNLLFERNKIDIDSINEIYITLGPGSFSGARIGLLFARTICQISNKKLFIVPTYKLFEMQKKILKQDFNQIKIKANKYNNYLIKLNSNFSCELVENNNDFDKFDYQLFEKKLPKYKNIFTQCLDVNEVELLYLHEPQIGGK</sequence>
<dbReference type="InterPro" id="IPR000905">
    <property type="entry name" value="Gcp-like_dom"/>
</dbReference>
<name>A0ABZ0PAH0_9BACT</name>
<gene>
    <name evidence="2" type="ORF">R9B83_02645</name>
</gene>
<dbReference type="Pfam" id="PF00814">
    <property type="entry name" value="TsaD"/>
    <property type="match status" value="1"/>
</dbReference>
<dbReference type="SUPFAM" id="SSF53067">
    <property type="entry name" value="Actin-like ATPase domain"/>
    <property type="match status" value="1"/>
</dbReference>
<evidence type="ECO:0000259" key="1">
    <source>
        <dbReference type="Pfam" id="PF00814"/>
    </source>
</evidence>
<evidence type="ECO:0000313" key="2">
    <source>
        <dbReference type="EMBL" id="WPB53865.1"/>
    </source>
</evidence>
<dbReference type="RefSeq" id="WP_140031290.1">
    <property type="nucleotide sequence ID" value="NZ_CP137845.1"/>
</dbReference>
<evidence type="ECO:0000313" key="3">
    <source>
        <dbReference type="Proteomes" id="UP001303601"/>
    </source>
</evidence>
<protein>
    <recommendedName>
        <fullName evidence="1">Gcp-like domain-containing protein</fullName>
    </recommendedName>
</protein>
<dbReference type="InterPro" id="IPR043129">
    <property type="entry name" value="ATPase_NBD"/>
</dbReference>
<dbReference type="Proteomes" id="UP001303601">
    <property type="component" value="Chromosome"/>
</dbReference>
<dbReference type="EMBL" id="CP137845">
    <property type="protein sequence ID" value="WPB53865.1"/>
    <property type="molecule type" value="Genomic_DNA"/>
</dbReference>
<keyword evidence="3" id="KW-1185">Reference proteome</keyword>
<feature type="domain" description="Gcp-like" evidence="1">
    <location>
        <begin position="45"/>
        <end position="96"/>
    </location>
</feature>
<proteinExistence type="predicted"/>
<organism evidence="2 3">
    <name type="scientific">Metamycoplasma equirhinis</name>
    <dbReference type="NCBI Taxonomy" id="92402"/>
    <lineage>
        <taxon>Bacteria</taxon>
        <taxon>Bacillati</taxon>
        <taxon>Mycoplasmatota</taxon>
        <taxon>Mycoplasmoidales</taxon>
        <taxon>Metamycoplasmataceae</taxon>
        <taxon>Metamycoplasma</taxon>
    </lineage>
</organism>
<accession>A0ABZ0PAH0</accession>
<reference evidence="2" key="1">
    <citation type="submission" date="2023-11" db="EMBL/GenBank/DDBJ databases">
        <title>Completed genome sequence of Mycoplasma equirhinis type strain M432/72.</title>
        <authorList>
            <person name="Spergser J."/>
        </authorList>
    </citation>
    <scope>NUCLEOTIDE SEQUENCE [LARGE SCALE GENOMIC DNA]</scope>
    <source>
        <strain evidence="2">M432/72</strain>
    </source>
</reference>